<dbReference type="CDD" id="cd02440">
    <property type="entry name" value="AdoMet_MTases"/>
    <property type="match status" value="1"/>
</dbReference>
<dbReference type="Gene3D" id="3.40.50.150">
    <property type="entry name" value="Vaccinia Virus protein VP39"/>
    <property type="match status" value="1"/>
</dbReference>
<dbReference type="EMBL" id="JAVHJO010000005">
    <property type="protein sequence ID" value="KAK6540212.1"/>
    <property type="molecule type" value="Genomic_DNA"/>
</dbReference>
<organism evidence="1 2">
    <name type="scientific">Orbilia ellipsospora</name>
    <dbReference type="NCBI Taxonomy" id="2528407"/>
    <lineage>
        <taxon>Eukaryota</taxon>
        <taxon>Fungi</taxon>
        <taxon>Dikarya</taxon>
        <taxon>Ascomycota</taxon>
        <taxon>Pezizomycotina</taxon>
        <taxon>Orbiliomycetes</taxon>
        <taxon>Orbiliales</taxon>
        <taxon>Orbiliaceae</taxon>
        <taxon>Orbilia</taxon>
    </lineage>
</organism>
<protein>
    <recommendedName>
        <fullName evidence="3">Methyltransferase domain-containing protein</fullName>
    </recommendedName>
</protein>
<accession>A0AAV9XDR3</accession>
<proteinExistence type="predicted"/>
<comment type="caution">
    <text evidence="1">The sequence shown here is derived from an EMBL/GenBank/DDBJ whole genome shotgun (WGS) entry which is preliminary data.</text>
</comment>
<evidence type="ECO:0000313" key="1">
    <source>
        <dbReference type="EMBL" id="KAK6540212.1"/>
    </source>
</evidence>
<dbReference type="PANTHER" id="PTHR43591:SF50">
    <property type="entry name" value="METHYLTRANSFERASE DOMAIN-CONTAINING PROTEIN-RELATED"/>
    <property type="match status" value="1"/>
</dbReference>
<dbReference type="Proteomes" id="UP001365542">
    <property type="component" value="Unassembled WGS sequence"/>
</dbReference>
<gene>
    <name evidence="1" type="ORF">TWF694_009029</name>
</gene>
<reference evidence="1 2" key="1">
    <citation type="submission" date="2019-10" db="EMBL/GenBank/DDBJ databases">
        <authorList>
            <person name="Palmer J.M."/>
        </authorList>
    </citation>
    <scope>NUCLEOTIDE SEQUENCE [LARGE SCALE GENOMIC DNA]</scope>
    <source>
        <strain evidence="1 2">TWF694</strain>
    </source>
</reference>
<dbReference type="SUPFAM" id="SSF53335">
    <property type="entry name" value="S-adenosyl-L-methionine-dependent methyltransferases"/>
    <property type="match status" value="1"/>
</dbReference>
<sequence>MSIEFQTEEEAKDYANYTLGVDDDAQKRLVLQSSITREMMGVVLPPSVVAHLKSIAKNGERPRIADVGTGPGNWLFDVRAQLRDEGVNALLDGYDLYPSLFPPEEKQKTEEISFHELNIHTRENFESIGKYDVMHIRYLSAGIGPEQWDSAFDNCLSVLKPGGIFIWEELLLEKMSINDPATWKNVLTMFKLNWSILRRNDVDPKLSALFGENLEGTSKEEFTTKNLPEKWQRMQAANMSMATKELVDRASEHGDAVVKHLGLETVGELQSLLKLTQEDFKNGCVLHMPVNRWMGVKPTPGRNMPLENSSSAERRPSWAQSIRKWIFC</sequence>
<keyword evidence="2" id="KW-1185">Reference proteome</keyword>
<dbReference type="InterPro" id="IPR029063">
    <property type="entry name" value="SAM-dependent_MTases_sf"/>
</dbReference>
<evidence type="ECO:0008006" key="3">
    <source>
        <dbReference type="Google" id="ProtNLM"/>
    </source>
</evidence>
<dbReference type="AlphaFoldDB" id="A0AAV9XDR3"/>
<name>A0AAV9XDR3_9PEZI</name>
<dbReference type="PANTHER" id="PTHR43591">
    <property type="entry name" value="METHYLTRANSFERASE"/>
    <property type="match status" value="1"/>
</dbReference>
<evidence type="ECO:0000313" key="2">
    <source>
        <dbReference type="Proteomes" id="UP001365542"/>
    </source>
</evidence>